<dbReference type="PANTHER" id="PTHR12269:SF1">
    <property type="entry name" value="EUKARYOTIC TRANSLATION INITIATION FACTOR 4E TRANSPORTER"/>
    <property type="match status" value="1"/>
</dbReference>
<dbReference type="PANTHER" id="PTHR12269">
    <property type="entry name" value="EUKARYOTIC TRANSLATION INITIATION FACTOR 4E TRANSPORTER"/>
    <property type="match status" value="1"/>
</dbReference>
<feature type="region of interest" description="Disordered" evidence="3">
    <location>
        <begin position="1"/>
        <end position="25"/>
    </location>
</feature>
<evidence type="ECO:0000256" key="3">
    <source>
        <dbReference type="SAM" id="MobiDB-lite"/>
    </source>
</evidence>
<organism evidence="4 5">
    <name type="scientific">Cryptolaemus montrouzieri</name>
    <dbReference type="NCBI Taxonomy" id="559131"/>
    <lineage>
        <taxon>Eukaryota</taxon>
        <taxon>Metazoa</taxon>
        <taxon>Ecdysozoa</taxon>
        <taxon>Arthropoda</taxon>
        <taxon>Hexapoda</taxon>
        <taxon>Insecta</taxon>
        <taxon>Pterygota</taxon>
        <taxon>Neoptera</taxon>
        <taxon>Endopterygota</taxon>
        <taxon>Coleoptera</taxon>
        <taxon>Polyphaga</taxon>
        <taxon>Cucujiformia</taxon>
        <taxon>Coccinelloidea</taxon>
        <taxon>Coccinellidae</taxon>
        <taxon>Scymninae</taxon>
        <taxon>Scymnini</taxon>
        <taxon>Cryptolaemus</taxon>
    </lineage>
</organism>
<feature type="compositionally biased region" description="Basic and acidic residues" evidence="3">
    <location>
        <begin position="342"/>
        <end position="351"/>
    </location>
</feature>
<feature type="compositionally biased region" description="Polar residues" evidence="3">
    <location>
        <begin position="53"/>
        <end position="81"/>
    </location>
</feature>
<evidence type="ECO:0000256" key="1">
    <source>
        <dbReference type="ARBA" id="ARBA00004496"/>
    </source>
</evidence>
<keyword evidence="2" id="KW-0963">Cytoplasm</keyword>
<feature type="compositionally biased region" description="Low complexity" evidence="3">
    <location>
        <begin position="215"/>
        <end position="244"/>
    </location>
</feature>
<comment type="caution">
    <text evidence="4">The sequence shown here is derived from an EMBL/GenBank/DDBJ whole genome shotgun (WGS) entry which is preliminary data.</text>
</comment>
<feature type="region of interest" description="Disordered" evidence="3">
    <location>
        <begin position="331"/>
        <end position="351"/>
    </location>
</feature>
<feature type="compositionally biased region" description="Low complexity" evidence="3">
    <location>
        <begin position="251"/>
        <end position="277"/>
    </location>
</feature>
<feature type="compositionally biased region" description="Low complexity" evidence="3">
    <location>
        <begin position="290"/>
        <end position="301"/>
    </location>
</feature>
<dbReference type="Proteomes" id="UP001516400">
    <property type="component" value="Unassembled WGS sequence"/>
</dbReference>
<feature type="region of interest" description="Disordered" evidence="3">
    <location>
        <begin position="290"/>
        <end position="310"/>
    </location>
</feature>
<evidence type="ECO:0000313" key="4">
    <source>
        <dbReference type="EMBL" id="KAL3270523.1"/>
    </source>
</evidence>
<feature type="compositionally biased region" description="Low complexity" evidence="3">
    <location>
        <begin position="117"/>
        <end position="126"/>
    </location>
</feature>
<evidence type="ECO:0000256" key="2">
    <source>
        <dbReference type="ARBA" id="ARBA00022490"/>
    </source>
</evidence>
<feature type="compositionally biased region" description="Low complexity" evidence="3">
    <location>
        <begin position="193"/>
        <end position="202"/>
    </location>
</feature>
<accession>A0ABD2MVQ1</accession>
<reference evidence="4 5" key="1">
    <citation type="journal article" date="2021" name="BMC Biol.">
        <title>Horizontally acquired antibacterial genes associated with adaptive radiation of ladybird beetles.</title>
        <authorList>
            <person name="Li H.S."/>
            <person name="Tang X.F."/>
            <person name="Huang Y.H."/>
            <person name="Xu Z.Y."/>
            <person name="Chen M.L."/>
            <person name="Du X.Y."/>
            <person name="Qiu B.Y."/>
            <person name="Chen P.T."/>
            <person name="Zhang W."/>
            <person name="Slipinski A."/>
            <person name="Escalona H.E."/>
            <person name="Waterhouse R.M."/>
            <person name="Zwick A."/>
            <person name="Pang H."/>
        </authorList>
    </citation>
    <scope>NUCLEOTIDE SEQUENCE [LARGE SCALE GENOMIC DNA]</scope>
    <source>
        <strain evidence="4">SYSU2018</strain>
    </source>
</reference>
<dbReference type="AlphaFoldDB" id="A0ABD2MVQ1"/>
<feature type="compositionally biased region" description="Low complexity" evidence="3">
    <location>
        <begin position="167"/>
        <end position="179"/>
    </location>
</feature>
<gene>
    <name evidence="4" type="ORF">HHI36_021062</name>
</gene>
<feature type="region of interest" description="Disordered" evidence="3">
    <location>
        <begin position="167"/>
        <end position="277"/>
    </location>
</feature>
<protein>
    <submittedName>
        <fullName evidence="4">Uncharacterized protein</fullName>
    </submittedName>
</protein>
<keyword evidence="5" id="KW-1185">Reference proteome</keyword>
<dbReference type="Pfam" id="PF10477">
    <property type="entry name" value="EIF4E-T"/>
    <property type="match status" value="1"/>
</dbReference>
<name>A0ABD2MVQ1_9CUCU</name>
<dbReference type="InterPro" id="IPR018862">
    <property type="entry name" value="eIF4E-T"/>
</dbReference>
<comment type="subcellular location">
    <subcellularLocation>
        <location evidence="1">Cytoplasm</location>
    </subcellularLocation>
</comment>
<feature type="compositionally biased region" description="Basic and acidic residues" evidence="3">
    <location>
        <begin position="41"/>
        <end position="52"/>
    </location>
</feature>
<feature type="region of interest" description="Disordered" evidence="3">
    <location>
        <begin position="41"/>
        <end position="83"/>
    </location>
</feature>
<evidence type="ECO:0000313" key="5">
    <source>
        <dbReference type="Proteomes" id="UP001516400"/>
    </source>
</evidence>
<dbReference type="EMBL" id="JABFTP020000042">
    <property type="protein sequence ID" value="KAL3270523.1"/>
    <property type="molecule type" value="Genomic_DNA"/>
</dbReference>
<proteinExistence type="predicted"/>
<dbReference type="GO" id="GO:0036464">
    <property type="term" value="C:cytoplasmic ribonucleoprotein granule"/>
    <property type="evidence" value="ECO:0007669"/>
    <property type="project" value="UniProtKB-ARBA"/>
</dbReference>
<sequence length="351" mass="39438">MATSPNTLTVPAMHQRIPSPRELQVHTQNILQRALIKKKLEEQQENFRKKQEMQQPGHSPNNASSNKSVSSPTPLAFTPTSVLRKMTADKEDGNKDSKVMESNKFPQGRAVIGARIQQQQTQQTTQWNNQFHGKQPGRPIVKANSTYQNTGPEQFFNAHQQQQFIFNQQQSRQQPGGQQHLNTNQQQGGGSVQYNQQQKQPQHNTGVPSLGNIGQYSNQSNQQPQQFPQLTQHQLRAQHQQQARPVTGGNQSSQQAQQQLPAQSQQKSQNFPQQHQQNTAWQQFLNAAAQQNNRNNSSRNAVGDGDLSPTTSNQLARWFSSDLLERARGGELPSTAGLAQHAADETRFQRI</sequence>
<feature type="region of interest" description="Disordered" evidence="3">
    <location>
        <begin position="115"/>
        <end position="151"/>
    </location>
</feature>